<gene>
    <name evidence="1" type="ORF">WMY93_017765</name>
</gene>
<dbReference type="AlphaFoldDB" id="A0AAW0NQB5"/>
<keyword evidence="2" id="KW-1185">Reference proteome</keyword>
<sequence length="292" mass="32428">MTPRWVFIVTAVEEPKTQHTQMLYDVKLHNTDICSADNPDRGFYPRRSSSSLGLKIKDIFYNPKHLRLSAPPSVKLHKSRRCILAKRTAVSVQKRLGLERRQMLEPQTRSRAYVRQNDFKTIHTLPQLQQTRPESNMGPARTRTYAHTCCLHLLGCGDTLSGLKSTSASDPTVSISELLLSAPALSPLRLNIESAVTSRDTPTSAQDTPTPAAAQHFQTTGFELCHPQISVSFLSLCLCPVSAADRLCTSHRQCPEVKQVPPIETNQPPAPPSCFLPLNSIKNTATRTSELH</sequence>
<dbReference type="Proteomes" id="UP001460270">
    <property type="component" value="Unassembled WGS sequence"/>
</dbReference>
<reference evidence="2" key="1">
    <citation type="submission" date="2024-04" db="EMBL/GenBank/DDBJ databases">
        <title>Salinicola lusitanus LLJ914,a marine bacterium isolated from the Okinawa Trough.</title>
        <authorList>
            <person name="Li J."/>
        </authorList>
    </citation>
    <scope>NUCLEOTIDE SEQUENCE [LARGE SCALE GENOMIC DNA]</scope>
</reference>
<protein>
    <submittedName>
        <fullName evidence="1">Uncharacterized protein</fullName>
    </submittedName>
</protein>
<accession>A0AAW0NQB5</accession>
<proteinExistence type="predicted"/>
<evidence type="ECO:0000313" key="1">
    <source>
        <dbReference type="EMBL" id="KAK7905158.1"/>
    </source>
</evidence>
<dbReference type="EMBL" id="JBBPFD010000012">
    <property type="protein sequence ID" value="KAK7905158.1"/>
    <property type="molecule type" value="Genomic_DNA"/>
</dbReference>
<organism evidence="1 2">
    <name type="scientific">Mugilogobius chulae</name>
    <name type="common">yellowstripe goby</name>
    <dbReference type="NCBI Taxonomy" id="88201"/>
    <lineage>
        <taxon>Eukaryota</taxon>
        <taxon>Metazoa</taxon>
        <taxon>Chordata</taxon>
        <taxon>Craniata</taxon>
        <taxon>Vertebrata</taxon>
        <taxon>Euteleostomi</taxon>
        <taxon>Actinopterygii</taxon>
        <taxon>Neopterygii</taxon>
        <taxon>Teleostei</taxon>
        <taxon>Neoteleostei</taxon>
        <taxon>Acanthomorphata</taxon>
        <taxon>Gobiaria</taxon>
        <taxon>Gobiiformes</taxon>
        <taxon>Gobioidei</taxon>
        <taxon>Gobiidae</taxon>
        <taxon>Gobionellinae</taxon>
        <taxon>Mugilogobius</taxon>
    </lineage>
</organism>
<comment type="caution">
    <text evidence="1">The sequence shown here is derived from an EMBL/GenBank/DDBJ whole genome shotgun (WGS) entry which is preliminary data.</text>
</comment>
<evidence type="ECO:0000313" key="2">
    <source>
        <dbReference type="Proteomes" id="UP001460270"/>
    </source>
</evidence>
<name>A0AAW0NQB5_9GOBI</name>